<organism evidence="9 10">
    <name type="scientific">Sphaerobacter thermophilus (strain ATCC 49802 / DSM 20745 / KCCM 41009 / NCIMB 13125 / S 6022)</name>
    <dbReference type="NCBI Taxonomy" id="479434"/>
    <lineage>
        <taxon>Bacteria</taxon>
        <taxon>Pseudomonadati</taxon>
        <taxon>Thermomicrobiota</taxon>
        <taxon>Thermomicrobia</taxon>
        <taxon>Sphaerobacterales</taxon>
        <taxon>Sphaerobacterineae</taxon>
        <taxon>Sphaerobacteraceae</taxon>
        <taxon>Sphaerobacter</taxon>
    </lineage>
</organism>
<dbReference type="OrthoDB" id="9776213at2"/>
<evidence type="ECO:0000256" key="6">
    <source>
        <dbReference type="ARBA" id="ARBA00023136"/>
    </source>
</evidence>
<evidence type="ECO:0000256" key="3">
    <source>
        <dbReference type="ARBA" id="ARBA00022475"/>
    </source>
</evidence>
<evidence type="ECO:0000313" key="9">
    <source>
        <dbReference type="EMBL" id="ACZ38115.1"/>
    </source>
</evidence>
<gene>
    <name evidence="9" type="ordered locus">Sthe_0678</name>
</gene>
<feature type="transmembrane region" description="Helical" evidence="7">
    <location>
        <begin position="41"/>
        <end position="60"/>
    </location>
</feature>
<keyword evidence="5 7" id="KW-1133">Transmembrane helix</keyword>
<evidence type="ECO:0000313" key="10">
    <source>
        <dbReference type="Proteomes" id="UP000002027"/>
    </source>
</evidence>
<sequence length="302" mass="31980">MQGTRTAAAPVADPLGQQARRRATGLRAFFARLMGTRMAPVASFIIALLVLTAVFAPIIAPYGVEEGDFAATLTRPNREHLMGTDTLGRDIFSRVIYGSRVSLQVGVIAVGIAMIIGTAFGLVAGYTRIGLLESTIMRAMDALLAFPTLVLALAITAALGPSLTNVMIAVGIVGIPGYARLVRGQVLSVREREFIEAARTIGVSDLRIMLRHILPNVTAPLIVQASLGVAFAILSEASLSFLGLGVQPPTPSWGAMLAFGKDYLNHAPWMAIAPGAAIFITVLAFNFLGDGIRDALDPHLHR</sequence>
<feature type="domain" description="ABC transmembrane type-1" evidence="8">
    <location>
        <begin position="99"/>
        <end position="289"/>
    </location>
</feature>
<name>D1C1J8_SPHTD</name>
<dbReference type="eggNOG" id="COG1173">
    <property type="taxonomic scope" value="Bacteria"/>
</dbReference>
<dbReference type="InterPro" id="IPR050366">
    <property type="entry name" value="BP-dependent_transpt_permease"/>
</dbReference>
<comment type="subcellular location">
    <subcellularLocation>
        <location evidence="1 7">Cell membrane</location>
        <topology evidence="1 7">Multi-pass membrane protein</topology>
    </subcellularLocation>
</comment>
<dbReference type="AlphaFoldDB" id="D1C1J8"/>
<dbReference type="Pfam" id="PF00528">
    <property type="entry name" value="BPD_transp_1"/>
    <property type="match status" value="1"/>
</dbReference>
<dbReference type="HOGENOM" id="CLU_028518_1_1_0"/>
<evidence type="ECO:0000256" key="5">
    <source>
        <dbReference type="ARBA" id="ARBA00022989"/>
    </source>
</evidence>
<evidence type="ECO:0000256" key="1">
    <source>
        <dbReference type="ARBA" id="ARBA00004651"/>
    </source>
</evidence>
<dbReference type="InParanoid" id="D1C1J8"/>
<keyword evidence="2 7" id="KW-0813">Transport</keyword>
<dbReference type="SUPFAM" id="SSF161098">
    <property type="entry name" value="MetI-like"/>
    <property type="match status" value="1"/>
</dbReference>
<keyword evidence="6 7" id="KW-0472">Membrane</keyword>
<dbReference type="InterPro" id="IPR000515">
    <property type="entry name" value="MetI-like"/>
</dbReference>
<dbReference type="CDD" id="cd06261">
    <property type="entry name" value="TM_PBP2"/>
    <property type="match status" value="1"/>
</dbReference>
<dbReference type="PROSITE" id="PS50928">
    <property type="entry name" value="ABC_TM1"/>
    <property type="match status" value="1"/>
</dbReference>
<dbReference type="GO" id="GO:0005886">
    <property type="term" value="C:plasma membrane"/>
    <property type="evidence" value="ECO:0007669"/>
    <property type="project" value="UniProtKB-SubCell"/>
</dbReference>
<keyword evidence="3" id="KW-1003">Cell membrane</keyword>
<evidence type="ECO:0000256" key="7">
    <source>
        <dbReference type="RuleBase" id="RU363032"/>
    </source>
</evidence>
<dbReference type="STRING" id="479434.Sthe_0678"/>
<evidence type="ECO:0000256" key="2">
    <source>
        <dbReference type="ARBA" id="ARBA00022448"/>
    </source>
</evidence>
<dbReference type="InterPro" id="IPR035906">
    <property type="entry name" value="MetI-like_sf"/>
</dbReference>
<dbReference type="EMBL" id="CP001823">
    <property type="protein sequence ID" value="ACZ38115.1"/>
    <property type="molecule type" value="Genomic_DNA"/>
</dbReference>
<protein>
    <submittedName>
        <fullName evidence="9">Binding-protein-dependent transport systems inner membrane component</fullName>
    </submittedName>
</protein>
<proteinExistence type="inferred from homology"/>
<feature type="transmembrane region" description="Helical" evidence="7">
    <location>
        <begin position="103"/>
        <end position="127"/>
    </location>
</feature>
<evidence type="ECO:0000259" key="8">
    <source>
        <dbReference type="PROSITE" id="PS50928"/>
    </source>
</evidence>
<dbReference type="Proteomes" id="UP000002027">
    <property type="component" value="Chromosome 1"/>
</dbReference>
<comment type="similarity">
    <text evidence="7">Belongs to the binding-protein-dependent transport system permease family.</text>
</comment>
<reference evidence="9 10" key="2">
    <citation type="journal article" date="2010" name="Stand. Genomic Sci.">
        <title>Complete genome sequence of Desulfohalobium retbaense type strain (HR(100)).</title>
        <authorList>
            <person name="Spring S."/>
            <person name="Nolan M."/>
            <person name="Lapidus A."/>
            <person name="Glavina Del Rio T."/>
            <person name="Copeland A."/>
            <person name="Tice H."/>
            <person name="Cheng J.F."/>
            <person name="Lucas S."/>
            <person name="Land M."/>
            <person name="Chen F."/>
            <person name="Bruce D."/>
            <person name="Goodwin L."/>
            <person name="Pitluck S."/>
            <person name="Ivanova N."/>
            <person name="Mavromatis K."/>
            <person name="Mikhailova N."/>
            <person name="Pati A."/>
            <person name="Chen A."/>
            <person name="Palaniappan K."/>
            <person name="Hauser L."/>
            <person name="Chang Y.J."/>
            <person name="Jeffries C.D."/>
            <person name="Munk C."/>
            <person name="Kiss H."/>
            <person name="Chain P."/>
            <person name="Han C."/>
            <person name="Brettin T."/>
            <person name="Detter J.C."/>
            <person name="Schuler E."/>
            <person name="Goker M."/>
            <person name="Rohde M."/>
            <person name="Bristow J."/>
            <person name="Eisen J.A."/>
            <person name="Markowitz V."/>
            <person name="Hugenholtz P."/>
            <person name="Kyrpides N.C."/>
            <person name="Klenk H.P."/>
        </authorList>
    </citation>
    <scope>NUCLEOTIDE SEQUENCE [LARGE SCALE GENOMIC DNA]</scope>
    <source>
        <strain evidence="10">ATCC 49802 / DSM 20745 / S 6022</strain>
    </source>
</reference>
<feature type="transmembrane region" description="Helical" evidence="7">
    <location>
        <begin position="217"/>
        <end position="246"/>
    </location>
</feature>
<evidence type="ECO:0000256" key="4">
    <source>
        <dbReference type="ARBA" id="ARBA00022692"/>
    </source>
</evidence>
<dbReference type="GO" id="GO:0055085">
    <property type="term" value="P:transmembrane transport"/>
    <property type="evidence" value="ECO:0007669"/>
    <property type="project" value="InterPro"/>
</dbReference>
<feature type="transmembrane region" description="Helical" evidence="7">
    <location>
        <begin position="266"/>
        <end position="288"/>
    </location>
</feature>
<dbReference type="PANTHER" id="PTHR43386">
    <property type="entry name" value="OLIGOPEPTIDE TRANSPORT SYSTEM PERMEASE PROTEIN APPC"/>
    <property type="match status" value="1"/>
</dbReference>
<dbReference type="Gene3D" id="1.10.3720.10">
    <property type="entry name" value="MetI-like"/>
    <property type="match status" value="1"/>
</dbReference>
<dbReference type="KEGG" id="sti:Sthe_0678"/>
<dbReference type="Pfam" id="PF12911">
    <property type="entry name" value="OppC_N"/>
    <property type="match status" value="1"/>
</dbReference>
<feature type="transmembrane region" description="Helical" evidence="7">
    <location>
        <begin position="139"/>
        <end position="159"/>
    </location>
</feature>
<reference evidence="10" key="1">
    <citation type="submission" date="2009-11" db="EMBL/GenBank/DDBJ databases">
        <title>The complete chromosome 1 of Sphaerobacter thermophilus DSM 20745.</title>
        <authorList>
            <person name="Lucas S."/>
            <person name="Copeland A."/>
            <person name="Lapidus A."/>
            <person name="Glavina del Rio T."/>
            <person name="Dalin E."/>
            <person name="Tice H."/>
            <person name="Bruce D."/>
            <person name="Goodwin L."/>
            <person name="Pitluck S."/>
            <person name="Kyrpides N."/>
            <person name="Mavromatis K."/>
            <person name="Ivanova N."/>
            <person name="Mikhailova N."/>
            <person name="LaButti K.M."/>
            <person name="Clum A."/>
            <person name="Sun H.I."/>
            <person name="Brettin T."/>
            <person name="Detter J.C."/>
            <person name="Han C."/>
            <person name="Larimer F."/>
            <person name="Land M."/>
            <person name="Hauser L."/>
            <person name="Markowitz V."/>
            <person name="Cheng J.F."/>
            <person name="Hugenholtz P."/>
            <person name="Woyke T."/>
            <person name="Wu D."/>
            <person name="Steenblock K."/>
            <person name="Schneider S."/>
            <person name="Pukall R."/>
            <person name="Goeker M."/>
            <person name="Klenk H.P."/>
            <person name="Eisen J.A."/>
        </authorList>
    </citation>
    <scope>NUCLEOTIDE SEQUENCE [LARGE SCALE GENOMIC DNA]</scope>
    <source>
        <strain evidence="10">ATCC 49802 / DSM 20745 / S 6022</strain>
    </source>
</reference>
<keyword evidence="10" id="KW-1185">Reference proteome</keyword>
<accession>D1C1J8</accession>
<feature type="transmembrane region" description="Helical" evidence="7">
    <location>
        <begin position="165"/>
        <end position="182"/>
    </location>
</feature>
<dbReference type="RefSeq" id="WP_012871162.1">
    <property type="nucleotide sequence ID" value="NC_013523.1"/>
</dbReference>
<dbReference type="PANTHER" id="PTHR43386:SF1">
    <property type="entry name" value="D,D-DIPEPTIDE TRANSPORT SYSTEM PERMEASE PROTEIN DDPC-RELATED"/>
    <property type="match status" value="1"/>
</dbReference>
<dbReference type="InterPro" id="IPR025966">
    <property type="entry name" value="OppC_N"/>
</dbReference>
<keyword evidence="4 7" id="KW-0812">Transmembrane</keyword>